<dbReference type="EMBL" id="WMEY01000003">
    <property type="protein sequence ID" value="MYL64176.1"/>
    <property type="molecule type" value="Genomic_DNA"/>
</dbReference>
<dbReference type="RefSeq" id="WP_160919610.1">
    <property type="nucleotide sequence ID" value="NZ_WMEY01000003.1"/>
</dbReference>
<feature type="signal peptide" evidence="2">
    <location>
        <begin position="1"/>
        <end position="19"/>
    </location>
</feature>
<accession>A0A845F0B8</accession>
<dbReference type="AlphaFoldDB" id="A0A845F0B8"/>
<evidence type="ECO:0000256" key="2">
    <source>
        <dbReference type="SAM" id="SignalP"/>
    </source>
</evidence>
<reference evidence="3 4" key="1">
    <citation type="submission" date="2019-11" db="EMBL/GenBank/DDBJ databases">
        <title>Genome sequences of 17 halophilic strains isolated from different environments.</title>
        <authorList>
            <person name="Furrow R.E."/>
        </authorList>
    </citation>
    <scope>NUCLEOTIDE SEQUENCE [LARGE SCALE GENOMIC DNA]</scope>
    <source>
        <strain evidence="3 4">22506_14_FS</strain>
    </source>
</reference>
<sequence>MRKLLLLFLTIGLSIIITACGGNNFAGETKPENSSDESKANNSGSEEKKESEKEASDPKLELETSTGGAWKDSIDSVWVHSSAVYVNTGDVPVDIGETQMTFKGTDGSVLGTASSVYSVPEIVEPGEKAFVTQSTILEGVTDPAEYAETTYNFGFDKAEDSPNLLEVSGIKGTKGDEYTLYKVTGMVKNTTKELQDDIRLSAALYSEDGSLLGILEGSVSAGVNPGGEAGFELNYPEIPKDVVDKIAEVEVKAFGWSF</sequence>
<evidence type="ECO:0000313" key="4">
    <source>
        <dbReference type="Proteomes" id="UP000447833"/>
    </source>
</evidence>
<name>A0A845F0B8_9BACL</name>
<organism evidence="3 4">
    <name type="scientific">Guptibacillus hwajinpoensis</name>
    <dbReference type="NCBI Taxonomy" id="208199"/>
    <lineage>
        <taxon>Bacteria</taxon>
        <taxon>Bacillati</taxon>
        <taxon>Bacillota</taxon>
        <taxon>Bacilli</taxon>
        <taxon>Bacillales</taxon>
        <taxon>Guptibacillaceae</taxon>
        <taxon>Guptibacillus</taxon>
    </lineage>
</organism>
<dbReference type="NCBIfam" id="NF038353">
    <property type="entry name" value="FxLYD_dom"/>
    <property type="match status" value="1"/>
</dbReference>
<proteinExistence type="predicted"/>
<keyword evidence="2" id="KW-0732">Signal</keyword>
<evidence type="ECO:0008006" key="5">
    <source>
        <dbReference type="Google" id="ProtNLM"/>
    </source>
</evidence>
<protein>
    <recommendedName>
        <fullName evidence="5">Lipoprotein</fullName>
    </recommendedName>
</protein>
<gene>
    <name evidence="3" type="ORF">GLW07_12520</name>
</gene>
<feature type="chain" id="PRO_5039115916" description="Lipoprotein" evidence="2">
    <location>
        <begin position="20"/>
        <end position="258"/>
    </location>
</feature>
<evidence type="ECO:0000313" key="3">
    <source>
        <dbReference type="EMBL" id="MYL64176.1"/>
    </source>
</evidence>
<dbReference type="Proteomes" id="UP000447833">
    <property type="component" value="Unassembled WGS sequence"/>
</dbReference>
<dbReference type="PROSITE" id="PS51257">
    <property type="entry name" value="PROKAR_LIPOPROTEIN"/>
    <property type="match status" value="1"/>
</dbReference>
<evidence type="ECO:0000256" key="1">
    <source>
        <dbReference type="SAM" id="MobiDB-lite"/>
    </source>
</evidence>
<feature type="region of interest" description="Disordered" evidence="1">
    <location>
        <begin position="28"/>
        <end position="66"/>
    </location>
</feature>
<comment type="caution">
    <text evidence="3">The sequence shown here is derived from an EMBL/GenBank/DDBJ whole genome shotgun (WGS) entry which is preliminary data.</text>
</comment>
<dbReference type="InterPro" id="IPR047676">
    <property type="entry name" value="FxLYD_dom"/>
</dbReference>
<feature type="compositionally biased region" description="Basic and acidic residues" evidence="1">
    <location>
        <begin position="29"/>
        <end position="62"/>
    </location>
</feature>